<gene>
    <name evidence="1" type="ORF">FPZ24_02580</name>
</gene>
<dbReference type="RefSeq" id="WP_146569581.1">
    <property type="nucleotide sequence ID" value="NZ_CP042306.1"/>
</dbReference>
<reference evidence="1 2" key="1">
    <citation type="submission" date="2019-07" db="EMBL/GenBank/DDBJ databases">
        <title>Full genome sequence of Sphingomonas sp. 4R-6-7(HKS19).</title>
        <authorList>
            <person name="Im W.-T."/>
        </authorList>
    </citation>
    <scope>NUCLEOTIDE SEQUENCE [LARGE SCALE GENOMIC DNA]</scope>
    <source>
        <strain evidence="1 2">HKS19</strain>
    </source>
</reference>
<evidence type="ECO:0000313" key="1">
    <source>
        <dbReference type="EMBL" id="QDZ06497.1"/>
    </source>
</evidence>
<dbReference type="Proteomes" id="UP000315673">
    <property type="component" value="Chromosome"/>
</dbReference>
<dbReference type="Pfam" id="PF13316">
    <property type="entry name" value="DUF4087"/>
    <property type="match status" value="1"/>
</dbReference>
<dbReference type="AlphaFoldDB" id="A0A5B8LED9"/>
<organism evidence="1 2">
    <name type="scientific">Sphingomonas panacisoli</name>
    <dbReference type="NCBI Taxonomy" id="1813879"/>
    <lineage>
        <taxon>Bacteria</taxon>
        <taxon>Pseudomonadati</taxon>
        <taxon>Pseudomonadota</taxon>
        <taxon>Alphaproteobacteria</taxon>
        <taxon>Sphingomonadales</taxon>
        <taxon>Sphingomonadaceae</taxon>
        <taxon>Sphingomonas</taxon>
    </lineage>
</organism>
<evidence type="ECO:0000313" key="2">
    <source>
        <dbReference type="Proteomes" id="UP000315673"/>
    </source>
</evidence>
<dbReference type="EMBL" id="CP042306">
    <property type="protein sequence ID" value="QDZ06497.1"/>
    <property type="molecule type" value="Genomic_DNA"/>
</dbReference>
<proteinExistence type="predicted"/>
<dbReference type="InterPro" id="IPR025145">
    <property type="entry name" value="DUF4087"/>
</dbReference>
<name>A0A5B8LED9_9SPHN</name>
<protein>
    <submittedName>
        <fullName evidence="1">DUF4087 domain-containing protein</fullName>
    </submittedName>
</protein>
<dbReference type="KEGG" id="spai:FPZ24_02580"/>
<keyword evidence="2" id="KW-1185">Reference proteome</keyword>
<dbReference type="OrthoDB" id="339834at2"/>
<sequence>MIALVLALAAAASPIPPAPEKRCGWLSNPTPANYWLRDREGEWTLGEQGGYQAPGMDELPDMTAKGWVATNGSYGYGCACLSVTTDKRTKQVTRIFSGQSVPLKQCRADRRLAKP</sequence>
<accession>A0A5B8LED9</accession>